<feature type="domain" description="Serine aminopeptidase S33" evidence="1">
    <location>
        <begin position="22"/>
        <end position="261"/>
    </location>
</feature>
<proteinExistence type="predicted"/>
<dbReference type="Gramene" id="EFJ09225">
    <property type="protein sequence ID" value="EFJ09225"/>
    <property type="gene ID" value="SELMODRAFT_130247"/>
</dbReference>
<dbReference type="InterPro" id="IPR029058">
    <property type="entry name" value="AB_hydrolase_fold"/>
</dbReference>
<dbReference type="FunFam" id="3.40.50.1820:FF:000036">
    <property type="entry name" value="Alpha/beta-Hydrolases superfamily protein"/>
    <property type="match status" value="1"/>
</dbReference>
<protein>
    <recommendedName>
        <fullName evidence="1">Serine aminopeptidase S33 domain-containing protein</fullName>
    </recommendedName>
</protein>
<dbReference type="EMBL" id="GL377665">
    <property type="protein sequence ID" value="EFJ09225.1"/>
    <property type="molecule type" value="Genomic_DNA"/>
</dbReference>
<dbReference type="GO" id="GO:0016298">
    <property type="term" value="F:lipase activity"/>
    <property type="evidence" value="ECO:0000318"/>
    <property type="project" value="GO_Central"/>
</dbReference>
<dbReference type="GO" id="GO:0016020">
    <property type="term" value="C:membrane"/>
    <property type="evidence" value="ECO:0000318"/>
    <property type="project" value="GO_Central"/>
</dbReference>
<dbReference type="InterPro" id="IPR022742">
    <property type="entry name" value="Hydrolase_4"/>
</dbReference>
<feature type="non-terminal residue" evidence="2">
    <location>
        <position position="1"/>
    </location>
</feature>
<evidence type="ECO:0000259" key="1">
    <source>
        <dbReference type="Pfam" id="PF12146"/>
    </source>
</evidence>
<reference evidence="2 3" key="1">
    <citation type="journal article" date="2011" name="Science">
        <title>The Selaginella genome identifies genetic changes associated with the evolution of vascular plants.</title>
        <authorList>
            <person name="Banks J.A."/>
            <person name="Nishiyama T."/>
            <person name="Hasebe M."/>
            <person name="Bowman J.L."/>
            <person name="Gribskov M."/>
            <person name="dePamphilis C."/>
            <person name="Albert V.A."/>
            <person name="Aono N."/>
            <person name="Aoyama T."/>
            <person name="Ambrose B.A."/>
            <person name="Ashton N.W."/>
            <person name="Axtell M.J."/>
            <person name="Barker E."/>
            <person name="Barker M.S."/>
            <person name="Bennetzen J.L."/>
            <person name="Bonawitz N.D."/>
            <person name="Chapple C."/>
            <person name="Cheng C."/>
            <person name="Correa L.G."/>
            <person name="Dacre M."/>
            <person name="DeBarry J."/>
            <person name="Dreyer I."/>
            <person name="Elias M."/>
            <person name="Engstrom E.M."/>
            <person name="Estelle M."/>
            <person name="Feng L."/>
            <person name="Finet C."/>
            <person name="Floyd S.K."/>
            <person name="Frommer W.B."/>
            <person name="Fujita T."/>
            <person name="Gramzow L."/>
            <person name="Gutensohn M."/>
            <person name="Harholt J."/>
            <person name="Hattori M."/>
            <person name="Heyl A."/>
            <person name="Hirai T."/>
            <person name="Hiwatashi Y."/>
            <person name="Ishikawa M."/>
            <person name="Iwata M."/>
            <person name="Karol K.G."/>
            <person name="Koehler B."/>
            <person name="Kolukisaoglu U."/>
            <person name="Kubo M."/>
            <person name="Kurata T."/>
            <person name="Lalonde S."/>
            <person name="Li K."/>
            <person name="Li Y."/>
            <person name="Litt A."/>
            <person name="Lyons E."/>
            <person name="Manning G."/>
            <person name="Maruyama T."/>
            <person name="Michael T.P."/>
            <person name="Mikami K."/>
            <person name="Miyazaki S."/>
            <person name="Morinaga S."/>
            <person name="Murata T."/>
            <person name="Mueller-Roeber B."/>
            <person name="Nelson D.R."/>
            <person name="Obara M."/>
            <person name="Oguri Y."/>
            <person name="Olmstead R.G."/>
            <person name="Onodera N."/>
            <person name="Petersen B.L."/>
            <person name="Pils B."/>
            <person name="Prigge M."/>
            <person name="Rensing S.A."/>
            <person name="Riano-Pachon D.M."/>
            <person name="Roberts A.W."/>
            <person name="Sato Y."/>
            <person name="Scheller H.V."/>
            <person name="Schulz B."/>
            <person name="Schulz C."/>
            <person name="Shakirov E.V."/>
            <person name="Shibagaki N."/>
            <person name="Shinohara N."/>
            <person name="Shippen D.E."/>
            <person name="Soerensen I."/>
            <person name="Sotooka R."/>
            <person name="Sugimoto N."/>
            <person name="Sugita M."/>
            <person name="Sumikawa N."/>
            <person name="Tanurdzic M."/>
            <person name="Theissen G."/>
            <person name="Ulvskov P."/>
            <person name="Wakazuki S."/>
            <person name="Weng J.K."/>
            <person name="Willats W.W."/>
            <person name="Wipf D."/>
            <person name="Wolf P.G."/>
            <person name="Yang L."/>
            <person name="Zimmer A.D."/>
            <person name="Zhu Q."/>
            <person name="Mitros T."/>
            <person name="Hellsten U."/>
            <person name="Loque D."/>
            <person name="Otillar R."/>
            <person name="Salamov A."/>
            <person name="Schmutz J."/>
            <person name="Shapiro H."/>
            <person name="Lindquist E."/>
            <person name="Lucas S."/>
            <person name="Rokhsar D."/>
            <person name="Grigoriev I.V."/>
        </authorList>
    </citation>
    <scope>NUCLEOTIDE SEQUENCE [LARGE SCALE GENOMIC DNA]</scope>
</reference>
<dbReference type="Pfam" id="PF12146">
    <property type="entry name" value="Hydrolase_4"/>
    <property type="match status" value="1"/>
</dbReference>
<dbReference type="InParanoid" id="D8T295"/>
<dbReference type="InterPro" id="IPR051044">
    <property type="entry name" value="MAG_DAG_Lipase"/>
</dbReference>
<dbReference type="SUPFAM" id="SSF53474">
    <property type="entry name" value="alpha/beta-Hydrolases"/>
    <property type="match status" value="1"/>
</dbReference>
<dbReference type="OMA" id="IYQGRPR"/>
<evidence type="ECO:0000313" key="3">
    <source>
        <dbReference type="Proteomes" id="UP000001514"/>
    </source>
</evidence>
<dbReference type="Proteomes" id="UP000001514">
    <property type="component" value="Unassembled WGS sequence"/>
</dbReference>
<dbReference type="KEGG" id="smo:SELMODRAFT_130247"/>
<dbReference type="PANTHER" id="PTHR11614">
    <property type="entry name" value="PHOSPHOLIPASE-RELATED"/>
    <property type="match status" value="1"/>
</dbReference>
<evidence type="ECO:0000313" key="2">
    <source>
        <dbReference type="EMBL" id="EFJ09225.1"/>
    </source>
</evidence>
<dbReference type="eggNOG" id="KOG1455">
    <property type="taxonomic scope" value="Eukaryota"/>
</dbReference>
<dbReference type="STRING" id="88036.D8T295"/>
<accession>D8T295</accession>
<name>D8T295_SELML</name>
<dbReference type="Gene3D" id="3.40.50.1820">
    <property type="entry name" value="alpha/beta hydrolase"/>
    <property type="match status" value="1"/>
</dbReference>
<gene>
    <name evidence="2" type="ORF">SELMODRAFT_130247</name>
</gene>
<dbReference type="AlphaFoldDB" id="D8T295"/>
<dbReference type="OrthoDB" id="2498029at2759"/>
<dbReference type="HOGENOM" id="CLU_026209_0_1_1"/>
<dbReference type="PRINTS" id="PR00111">
    <property type="entry name" value="ABHYDROLASE"/>
</dbReference>
<keyword evidence="3" id="KW-1185">Reference proteome</keyword>
<sequence>QGYIKSARGVKLFTCSWLPANQEVKALVFLCHGYGVECSIFMRGTGTRLAQAGYAVFGIDYEGHGKSEGAVCLVERFSDVVDDCSSYFRSIREMPDYKNKARFLYGESMGGAVALLIHRKEPMDWNGAVLVAPMCKISEKLKPHPVIVSILTRLSPLIKSWKIVPSKNIIDHAFKDPIKRDEIRANPYVYQDKPRVQTALQMMVASTDLEQRLDEVTFPFLVVHGKEDTVTDPACSVELHKRARSTDKTLNLYPEMWHGLTVGESDENIERVFADIVAWLNLRSPAGALTAKTLQQSDLKMVIDDHKLTASNGVCNNNHSFN</sequence>
<dbReference type="InterPro" id="IPR000073">
    <property type="entry name" value="AB_hydrolase_1"/>
</dbReference>
<organism evidence="3">
    <name type="scientific">Selaginella moellendorffii</name>
    <name type="common">Spikemoss</name>
    <dbReference type="NCBI Taxonomy" id="88036"/>
    <lineage>
        <taxon>Eukaryota</taxon>
        <taxon>Viridiplantae</taxon>
        <taxon>Streptophyta</taxon>
        <taxon>Embryophyta</taxon>
        <taxon>Tracheophyta</taxon>
        <taxon>Lycopodiopsida</taxon>
        <taxon>Selaginellales</taxon>
        <taxon>Selaginellaceae</taxon>
        <taxon>Selaginella</taxon>
    </lineage>
</organism>